<keyword evidence="4" id="KW-0862">Zinc</keyword>
<keyword evidence="1" id="KW-0645">Protease</keyword>
<dbReference type="InterPro" id="IPR000594">
    <property type="entry name" value="ThiF_NAD_FAD-bd"/>
</dbReference>
<evidence type="ECO:0000313" key="8">
    <source>
        <dbReference type="EMBL" id="PTD25341.1"/>
    </source>
</evidence>
<dbReference type="Pfam" id="PF14457">
    <property type="entry name" value="Prok-E2_A"/>
    <property type="match status" value="1"/>
</dbReference>
<dbReference type="GO" id="GO:0006508">
    <property type="term" value="P:proteolysis"/>
    <property type="evidence" value="ECO:0007669"/>
    <property type="project" value="UniProtKB-KW"/>
</dbReference>
<evidence type="ECO:0000256" key="1">
    <source>
        <dbReference type="ARBA" id="ARBA00022670"/>
    </source>
</evidence>
<dbReference type="SUPFAM" id="SSF69572">
    <property type="entry name" value="Activating enzymes of the ubiquitin-like proteins"/>
    <property type="match status" value="1"/>
</dbReference>
<dbReference type="RefSeq" id="WP_107394289.1">
    <property type="nucleotide sequence ID" value="NZ_PHHF01000025.1"/>
</dbReference>
<dbReference type="Proteomes" id="UP000241206">
    <property type="component" value="Unassembled WGS sequence"/>
</dbReference>
<accession>A0A2T4I5F9</accession>
<dbReference type="InterPro" id="IPR032865">
    <property type="entry name" value="Prok-E2_A"/>
</dbReference>
<dbReference type="SUPFAM" id="SSF102712">
    <property type="entry name" value="JAB1/MPN domain"/>
    <property type="match status" value="1"/>
</dbReference>
<reference evidence="8 9" key="1">
    <citation type="submission" date="2017-11" db="EMBL/GenBank/DDBJ databases">
        <title>Sphingomonas oleivorans sp. nov., isolated from oil-contaminated soil.</title>
        <authorList>
            <person name="Wang L."/>
            <person name="Chen L."/>
        </authorList>
    </citation>
    <scope>NUCLEOTIDE SEQUENCE [LARGE SCALE GENOMIC DNA]</scope>
    <source>
        <strain evidence="8 9">K101</strain>
    </source>
</reference>
<keyword evidence="3" id="KW-0378">Hydrolase</keyword>
<evidence type="ECO:0000259" key="7">
    <source>
        <dbReference type="Pfam" id="PF14464"/>
    </source>
</evidence>
<dbReference type="GO" id="GO:0046872">
    <property type="term" value="F:metal ion binding"/>
    <property type="evidence" value="ECO:0007669"/>
    <property type="project" value="UniProtKB-KW"/>
</dbReference>
<comment type="caution">
    <text evidence="8">The sequence shown here is derived from an EMBL/GenBank/DDBJ whole genome shotgun (WGS) entry which is preliminary data.</text>
</comment>
<protein>
    <recommendedName>
        <fullName evidence="10">Thiamine biosynthesis protein ThiF</fullName>
    </recommendedName>
</protein>
<feature type="domain" description="THIF-type NAD/FAD binding fold" evidence="6">
    <location>
        <begin position="366"/>
        <end position="478"/>
    </location>
</feature>
<feature type="domain" description="JAB" evidence="7">
    <location>
        <begin position="614"/>
        <end position="713"/>
    </location>
</feature>
<gene>
    <name evidence="8" type="ORF">CV103_05895</name>
</gene>
<proteinExistence type="predicted"/>
<dbReference type="Pfam" id="PF14464">
    <property type="entry name" value="Prok-JAB"/>
    <property type="match status" value="1"/>
</dbReference>
<name>A0A2T4I5F9_9SPHN</name>
<evidence type="ECO:0000256" key="3">
    <source>
        <dbReference type="ARBA" id="ARBA00022801"/>
    </source>
</evidence>
<keyword evidence="5" id="KW-0482">Metalloprotease</keyword>
<dbReference type="GO" id="GO:0008641">
    <property type="term" value="F:ubiquitin-like modifier activating enzyme activity"/>
    <property type="evidence" value="ECO:0007669"/>
    <property type="project" value="InterPro"/>
</dbReference>
<dbReference type="Gene3D" id="3.40.140.10">
    <property type="entry name" value="Cytidine Deaminase, domain 2"/>
    <property type="match status" value="1"/>
</dbReference>
<dbReference type="Pfam" id="PF00899">
    <property type="entry name" value="ThiF"/>
    <property type="match status" value="1"/>
</dbReference>
<evidence type="ECO:0000256" key="4">
    <source>
        <dbReference type="ARBA" id="ARBA00022833"/>
    </source>
</evidence>
<dbReference type="AlphaFoldDB" id="A0A2T4I5F9"/>
<sequence length="754" mass="79746">MTLHAWWTSFGAEVADIGELTPVLSRELASLAVQGSLPGITLAGLRQSSESGHAAVALDVDVERPQDLAYPIKAVEPVAVVFPFTEGPFSVVSLRPDFPDTLHQNWSPPGGPCALCIDDRPWAEARLTVSAQDIARRIQLWLARAARGELHDPAQPPDPLFFSSQIGLILPAAALVEGQEPIELAGMIRPDNENLIISRPAVPNDPHPPAFTVLAFQAEPQAMARLRHAPDTLTALAAELEPHGIRLIDQLKSRLKTWKGLGPDHVRRLSTRLAIVVAFPIAVGERPGVNDVRAFLTYDTAGDIGVALGVLYANNTGVGDKRGYMLAFPEGAASSDPSRIEPAQVHFALNRDLAAAVAGHAGPDRRRAVLIGAGSLGSQLSADLAREGAFEWTIIDEDHLLPHNLVRHALFATDIGAPKAAALAHRLSGLLGEPVAAIACNVLKPDDQAAPKFAAALKDADIIIDASASVAVSRHLSDLPDVTARRVCAFFNPAGTAVVLLAESADRALTLRDLEAQYHRFILTEPSLARHLGTDGPGVRYTGSCRALTNRIPASNAAILSALAAKGIASALADDGAAITIWTLSTTGEVQRVQRKGAAVTRVSFGAWTVSYDADLLDRLATMRHAKLPNETDGVLLGIADMSRQSVHIAHALPAPEDSRASQTGFERGVADLAGQVSAAVAATLYQLRYVGEWHSHPDRASAMPSSTDIVQLLWLGQELENEGLPGLMAIAAQDGHFTFAVSGAGLTDAGGAS</sequence>
<evidence type="ECO:0008006" key="10">
    <source>
        <dbReference type="Google" id="ProtNLM"/>
    </source>
</evidence>
<dbReference type="EMBL" id="PHHF01000025">
    <property type="protein sequence ID" value="PTD25341.1"/>
    <property type="molecule type" value="Genomic_DNA"/>
</dbReference>
<keyword evidence="2" id="KW-0479">Metal-binding</keyword>
<dbReference type="InterPro" id="IPR028090">
    <property type="entry name" value="JAB_dom_prok"/>
</dbReference>
<evidence type="ECO:0000256" key="5">
    <source>
        <dbReference type="ARBA" id="ARBA00023049"/>
    </source>
</evidence>
<keyword evidence="9" id="KW-1185">Reference proteome</keyword>
<organism evidence="8 9">
    <name type="scientific">Edaphosphingomonas fennica</name>
    <dbReference type="NCBI Taxonomy" id="114404"/>
    <lineage>
        <taxon>Bacteria</taxon>
        <taxon>Pseudomonadati</taxon>
        <taxon>Pseudomonadota</taxon>
        <taxon>Alphaproteobacteria</taxon>
        <taxon>Sphingomonadales</taxon>
        <taxon>Rhizorhabdaceae</taxon>
        <taxon>Edaphosphingomonas</taxon>
    </lineage>
</organism>
<dbReference type="GO" id="GO:0008237">
    <property type="term" value="F:metallopeptidase activity"/>
    <property type="evidence" value="ECO:0007669"/>
    <property type="project" value="UniProtKB-KW"/>
</dbReference>
<evidence type="ECO:0000313" key="9">
    <source>
        <dbReference type="Proteomes" id="UP000241206"/>
    </source>
</evidence>
<dbReference type="InterPro" id="IPR035985">
    <property type="entry name" value="Ubiquitin-activating_enz"/>
</dbReference>
<evidence type="ECO:0000259" key="6">
    <source>
        <dbReference type="Pfam" id="PF00899"/>
    </source>
</evidence>
<evidence type="ECO:0000256" key="2">
    <source>
        <dbReference type="ARBA" id="ARBA00022723"/>
    </source>
</evidence>
<dbReference type="Gene3D" id="3.40.50.720">
    <property type="entry name" value="NAD(P)-binding Rossmann-like Domain"/>
    <property type="match status" value="1"/>
</dbReference>